<evidence type="ECO:0000256" key="7">
    <source>
        <dbReference type="ARBA" id="ARBA00022833"/>
    </source>
</evidence>
<dbReference type="RefSeq" id="WP_267218810.1">
    <property type="nucleotide sequence ID" value="NZ_JAPCWC010000002.1"/>
</dbReference>
<evidence type="ECO:0000256" key="3">
    <source>
        <dbReference type="ARBA" id="ARBA00022438"/>
    </source>
</evidence>
<accession>A0ABV6SDE7</accession>
<sequence>MRSSLRSLATAGAVIAFAVSAHAFAANAPAAATLAPLPETVPSDLPRNARPTHYRIEVTPDAQALTFTGKVSIDVTVFSATDALTLHGNGLAVSGAALVGADGKPVALTTTADEAAQTLRFAAPKAIAPGQYRLDVAYAGKIGTQPSGLFALDYPDKRTGKEVRGLFTQFEAPDARRFVPSFDEPSYKATFDLSAIVPADRMALGNMPVKGQEMLAGGLKRVTFATTPKMSSYLLFFGMGDFERSSQKAADGVDVGIVAPAGSGAQADYAREGLAQILPWFDDYFGVKFPLPKLDNIAAPGTSQFFGAMENWGAIMTFERILLLDPKTTSPAGKQSIYSVQAHETAHQWFGDLVTMAWWDDIWLNEGFASWFAAKATDHFNPDWNWKLGAVDGREGAMALDALPTTHPVVQKVRTVSEMEQAFDSITYQKGQAVISMLEDYVGPDTWRDGMRLYMKRHAYSNTSSRDLWAAMEDAGGKDVDRIAEAFTHTPGVPLLRVNAVSCQNGQTRLDLTQDAFSLDPAARGTTAPVWPMPLLVRVGEATPARHLMAERSESMTLAGCGPVLVNAGQLGYYRTLYPAPAIKALVASFGKLAPIDQYGLARDNLSLALAGYQDMAVGLDFLSAFSPGADAVLSANVAERWQAVYGLLDGDSAKPARTALGARISKIWAPRLGKLGFDGTAGEPLVDTELRAQLIETLGAVGEAKVVAEARRRLQGLTTNPQSLDGPLKGTWLSVAAANANRADWELLRKQAAGATSFVERQMYYSNLGLAKDDALARESLAFAISGTPDATSASQIITSVARGHPEMAFDFVRANQAKVDALIEHSGRARFFARIVASSTDAAMVGKIEAYAATLPADEAKPVVQALTALKERLANRPRQREQVAQWVKSAK</sequence>
<dbReference type="PRINTS" id="PR00756">
    <property type="entry name" value="ALADIPTASE"/>
</dbReference>
<feature type="domain" description="ERAP1-like C-terminal" evidence="12">
    <location>
        <begin position="564"/>
        <end position="870"/>
    </location>
</feature>
<evidence type="ECO:0000256" key="4">
    <source>
        <dbReference type="ARBA" id="ARBA00022670"/>
    </source>
</evidence>
<dbReference type="InterPro" id="IPR027268">
    <property type="entry name" value="Peptidase_M4/M1_CTD_sf"/>
</dbReference>
<feature type="domain" description="Peptidase M1 membrane alanine aminopeptidase" evidence="11">
    <location>
        <begin position="269"/>
        <end position="486"/>
    </location>
</feature>
<dbReference type="Gene3D" id="2.60.40.1730">
    <property type="entry name" value="tricorn interacting facor f3 domain"/>
    <property type="match status" value="1"/>
</dbReference>
<proteinExistence type="inferred from homology"/>
<keyword evidence="6 9" id="KW-0378">Hydrolase</keyword>
<dbReference type="EC" id="3.4.11.-" evidence="9"/>
<comment type="caution">
    <text evidence="14">The sequence shown here is derived from an EMBL/GenBank/DDBJ whole genome shotgun (WGS) entry which is preliminary data.</text>
</comment>
<dbReference type="InterPro" id="IPR001930">
    <property type="entry name" value="Peptidase_M1"/>
</dbReference>
<dbReference type="Pfam" id="PF17900">
    <property type="entry name" value="Peptidase_M1_N"/>
    <property type="match status" value="1"/>
</dbReference>
<gene>
    <name evidence="14" type="ORF">ACFFF8_15980</name>
</gene>
<evidence type="ECO:0000256" key="2">
    <source>
        <dbReference type="ARBA" id="ARBA00010136"/>
    </source>
</evidence>
<dbReference type="CDD" id="cd09601">
    <property type="entry name" value="M1_APN-Q_like"/>
    <property type="match status" value="1"/>
</dbReference>
<evidence type="ECO:0000256" key="6">
    <source>
        <dbReference type="ARBA" id="ARBA00022801"/>
    </source>
</evidence>
<dbReference type="InterPro" id="IPR034016">
    <property type="entry name" value="M1_APN-typ"/>
</dbReference>
<keyword evidence="7 9" id="KW-0862">Zinc</keyword>
<comment type="similarity">
    <text evidence="2 9">Belongs to the peptidase M1 family.</text>
</comment>
<keyword evidence="15" id="KW-1185">Reference proteome</keyword>
<keyword evidence="8 9" id="KW-0482">Metalloprotease</keyword>
<keyword evidence="10" id="KW-0732">Signal</keyword>
<dbReference type="Gene3D" id="2.60.40.1910">
    <property type="match status" value="1"/>
</dbReference>
<evidence type="ECO:0000313" key="14">
    <source>
        <dbReference type="EMBL" id="MFC0686093.1"/>
    </source>
</evidence>
<dbReference type="GO" id="GO:0016787">
    <property type="term" value="F:hydrolase activity"/>
    <property type="evidence" value="ECO:0007669"/>
    <property type="project" value="UniProtKB-KW"/>
</dbReference>
<feature type="chain" id="PRO_5046870148" description="Aminopeptidase" evidence="10">
    <location>
        <begin position="26"/>
        <end position="894"/>
    </location>
</feature>
<dbReference type="SUPFAM" id="SSF55486">
    <property type="entry name" value="Metalloproteases ('zincins'), catalytic domain"/>
    <property type="match status" value="1"/>
</dbReference>
<dbReference type="Gene3D" id="1.10.390.10">
    <property type="entry name" value="Neutral Protease Domain 2"/>
    <property type="match status" value="1"/>
</dbReference>
<name>A0ABV6SDE7_9SPHN</name>
<dbReference type="Pfam" id="PF01433">
    <property type="entry name" value="Peptidase_M1"/>
    <property type="match status" value="1"/>
</dbReference>
<dbReference type="PANTHER" id="PTHR11533">
    <property type="entry name" value="PROTEASE M1 ZINC METALLOPROTEASE"/>
    <property type="match status" value="1"/>
</dbReference>
<dbReference type="InterPro" id="IPR045357">
    <property type="entry name" value="Aminopeptidase_N-like_N"/>
</dbReference>
<keyword evidence="3 9" id="KW-0031">Aminopeptidase</keyword>
<evidence type="ECO:0000259" key="12">
    <source>
        <dbReference type="Pfam" id="PF11838"/>
    </source>
</evidence>
<keyword evidence="5 9" id="KW-0479">Metal-binding</keyword>
<comment type="catalytic activity">
    <reaction evidence="1">
        <text>Release of an N-terminal amino acid, Xaa-|-Yaa- from a peptide, amide or arylamide. Xaa is preferably Ala, but may be most amino acids including Pro (slow action). When a terminal hydrophobic residue is followed by a prolyl residue, the two may be released as an intact Xaa-Pro dipeptide.</text>
        <dbReference type="EC" id="3.4.11.2"/>
    </reaction>
</comment>
<feature type="signal peptide" evidence="10">
    <location>
        <begin position="1"/>
        <end position="25"/>
    </location>
</feature>
<dbReference type="InterPro" id="IPR050344">
    <property type="entry name" value="Peptidase_M1_aminopeptidases"/>
</dbReference>
<evidence type="ECO:0000256" key="8">
    <source>
        <dbReference type="ARBA" id="ARBA00023049"/>
    </source>
</evidence>
<dbReference type="SUPFAM" id="SSF63737">
    <property type="entry name" value="Leukotriene A4 hydrolase N-terminal domain"/>
    <property type="match status" value="1"/>
</dbReference>
<keyword evidence="4 9" id="KW-0645">Protease</keyword>
<evidence type="ECO:0000259" key="11">
    <source>
        <dbReference type="Pfam" id="PF01433"/>
    </source>
</evidence>
<comment type="cofactor">
    <cofactor evidence="9">
        <name>Zn(2+)</name>
        <dbReference type="ChEBI" id="CHEBI:29105"/>
    </cofactor>
    <text evidence="9">Binds 1 zinc ion per subunit.</text>
</comment>
<evidence type="ECO:0000256" key="1">
    <source>
        <dbReference type="ARBA" id="ARBA00000098"/>
    </source>
</evidence>
<dbReference type="Gene3D" id="1.25.50.20">
    <property type="match status" value="1"/>
</dbReference>
<evidence type="ECO:0000256" key="9">
    <source>
        <dbReference type="RuleBase" id="RU364040"/>
    </source>
</evidence>
<dbReference type="Pfam" id="PF11838">
    <property type="entry name" value="ERAP1_C"/>
    <property type="match status" value="1"/>
</dbReference>
<evidence type="ECO:0000256" key="10">
    <source>
        <dbReference type="SAM" id="SignalP"/>
    </source>
</evidence>
<feature type="domain" description="Aminopeptidase N-like N-terminal" evidence="13">
    <location>
        <begin position="51"/>
        <end position="234"/>
    </location>
</feature>
<dbReference type="InterPro" id="IPR042097">
    <property type="entry name" value="Aminopeptidase_N-like_N_sf"/>
</dbReference>
<reference evidence="14 15" key="1">
    <citation type="submission" date="2024-09" db="EMBL/GenBank/DDBJ databases">
        <authorList>
            <person name="Sun Q."/>
            <person name="Mori K."/>
        </authorList>
    </citation>
    <scope>NUCLEOTIDE SEQUENCE [LARGE SCALE GENOMIC DNA]</scope>
    <source>
        <strain evidence="14 15">CICC 11035S</strain>
    </source>
</reference>
<dbReference type="Proteomes" id="UP001589858">
    <property type="component" value="Unassembled WGS sequence"/>
</dbReference>
<dbReference type="InterPro" id="IPR024571">
    <property type="entry name" value="ERAP1-like_C_dom"/>
</dbReference>
<evidence type="ECO:0000256" key="5">
    <source>
        <dbReference type="ARBA" id="ARBA00022723"/>
    </source>
</evidence>
<protein>
    <recommendedName>
        <fullName evidence="9">Aminopeptidase</fullName>
        <ecNumber evidence="9">3.4.11.-</ecNumber>
    </recommendedName>
</protein>
<dbReference type="PANTHER" id="PTHR11533:SF174">
    <property type="entry name" value="PUROMYCIN-SENSITIVE AMINOPEPTIDASE-RELATED"/>
    <property type="match status" value="1"/>
</dbReference>
<evidence type="ECO:0000259" key="13">
    <source>
        <dbReference type="Pfam" id="PF17900"/>
    </source>
</evidence>
<evidence type="ECO:0000313" key="15">
    <source>
        <dbReference type="Proteomes" id="UP001589858"/>
    </source>
</evidence>
<dbReference type="InterPro" id="IPR014782">
    <property type="entry name" value="Peptidase_M1_dom"/>
</dbReference>
<organism evidence="14 15">
    <name type="scientific">Novosphingobium clariflavum</name>
    <dbReference type="NCBI Taxonomy" id="2029884"/>
    <lineage>
        <taxon>Bacteria</taxon>
        <taxon>Pseudomonadati</taxon>
        <taxon>Pseudomonadota</taxon>
        <taxon>Alphaproteobacteria</taxon>
        <taxon>Sphingomonadales</taxon>
        <taxon>Sphingomonadaceae</taxon>
        <taxon>Novosphingobium</taxon>
    </lineage>
</organism>
<dbReference type="EMBL" id="JBHLTM010000061">
    <property type="protein sequence ID" value="MFC0686093.1"/>
    <property type="molecule type" value="Genomic_DNA"/>
</dbReference>